<proteinExistence type="predicted"/>
<evidence type="ECO:0000256" key="1">
    <source>
        <dbReference type="SAM" id="MobiDB-lite"/>
    </source>
</evidence>
<dbReference type="OMA" id="KEDNINW"/>
<feature type="compositionally biased region" description="Acidic residues" evidence="1">
    <location>
        <begin position="468"/>
        <end position="478"/>
    </location>
</feature>
<evidence type="ECO:0000313" key="2">
    <source>
        <dbReference type="EMBL" id="EFA83939.1"/>
    </source>
</evidence>
<evidence type="ECO:0000313" key="3">
    <source>
        <dbReference type="Proteomes" id="UP000001396"/>
    </source>
</evidence>
<name>D3B3P1_HETP5</name>
<feature type="compositionally biased region" description="Low complexity" evidence="1">
    <location>
        <begin position="75"/>
        <end position="86"/>
    </location>
</feature>
<reference evidence="2 3" key="1">
    <citation type="journal article" date="2011" name="Genome Res.">
        <title>Phylogeny-wide analysis of social amoeba genomes highlights ancient origins for complex intercellular communication.</title>
        <authorList>
            <person name="Heidel A.J."/>
            <person name="Lawal H.M."/>
            <person name="Felder M."/>
            <person name="Schilde C."/>
            <person name="Helps N.R."/>
            <person name="Tunggal B."/>
            <person name="Rivero F."/>
            <person name="John U."/>
            <person name="Schleicher M."/>
            <person name="Eichinger L."/>
            <person name="Platzer M."/>
            <person name="Noegel A.A."/>
            <person name="Schaap P."/>
            <person name="Gloeckner G."/>
        </authorList>
    </citation>
    <scope>NUCLEOTIDE SEQUENCE [LARGE SCALE GENOMIC DNA]</scope>
    <source>
        <strain evidence="3">ATCC 26659 / Pp 5 / PN500</strain>
    </source>
</reference>
<feature type="compositionally biased region" description="Basic and acidic residues" evidence="1">
    <location>
        <begin position="640"/>
        <end position="650"/>
    </location>
</feature>
<feature type="region of interest" description="Disordered" evidence="1">
    <location>
        <begin position="448"/>
        <end position="662"/>
    </location>
</feature>
<dbReference type="Proteomes" id="UP000001396">
    <property type="component" value="Unassembled WGS sequence"/>
</dbReference>
<feature type="compositionally biased region" description="Low complexity" evidence="1">
    <location>
        <begin position="564"/>
        <end position="597"/>
    </location>
</feature>
<feature type="compositionally biased region" description="Low complexity" evidence="1">
    <location>
        <begin position="615"/>
        <end position="637"/>
    </location>
</feature>
<feature type="region of interest" description="Disordered" evidence="1">
    <location>
        <begin position="264"/>
        <end position="287"/>
    </location>
</feature>
<dbReference type="EMBL" id="ADBJ01000010">
    <property type="protein sequence ID" value="EFA83939.1"/>
    <property type="molecule type" value="Genomic_DNA"/>
</dbReference>
<dbReference type="RefSeq" id="XP_020436056.1">
    <property type="nucleotide sequence ID" value="XM_020573984.1"/>
</dbReference>
<feature type="region of interest" description="Disordered" evidence="1">
    <location>
        <begin position="27"/>
        <end position="88"/>
    </location>
</feature>
<dbReference type="GeneID" id="31358532"/>
<feature type="compositionally biased region" description="Basic and acidic residues" evidence="1">
    <location>
        <begin position="105"/>
        <end position="114"/>
    </location>
</feature>
<feature type="compositionally biased region" description="Polar residues" evidence="1">
    <location>
        <begin position="512"/>
        <end position="523"/>
    </location>
</feature>
<feature type="region of interest" description="Disordered" evidence="1">
    <location>
        <begin position="103"/>
        <end position="201"/>
    </location>
</feature>
<feature type="compositionally biased region" description="Low complexity" evidence="1">
    <location>
        <begin position="118"/>
        <end position="159"/>
    </location>
</feature>
<sequence length="847" mass="95769">MSEDRKKVVYHGIDDIYQDLGDLRSIRNNHGGDEDDVSGGSDGDTTYRGAVLDIHSKSYGTTTSSNNRLYDTSDDNNNNNNNTSFNIDDEIGYRTYSNVVLSDDESSKQPKDLDNDPDNPTTTTSTSTNNNNSYSNSNSSSSSSSRRNNSMYNNNNNKYNNRDNNRRYNNNNSRDRNRDRDSKDRDKNKDSEKPVDAAPNVYMSNRAKMESLTAKERMALIKKYKREQNERKNVKIAYSNTDGSHVLYEEAEKIDYNPEKYDTSKPLVVSSDSEDGSTGEEMSEHEADTAIQGTIDLIGIYLPQDPMEEETIQKILALFQETTDEYRANKRKFLFSKKIKQLFRKAVVKLPTVIDFHVLMLSDNRKRLNSCPLAQKMLLPDLFKVPDIPQPMASNRVGSDDHHQLKSSAVSSFKSVKLPVDLSYSDLVYFKKVSKMLTMEKRVKDKVRLDETRSHRKGKKKRYHSSGEEDDYDNDADTESSNSRHADQDEKDHQLQIHRQKEQQLQLQQLQDSKNNYSNNQDENNTSINSNSSDISMDSTSNSTTNSSSKQQASEQIKDKDNVSSSPPHSSPNDSHSNSNSNSHSHSHSHSNPNSHSHSPKRHHPQDRDSEMEEPAATAERAPTSTAATASVSSVVAMEEEPKQQSEEKIVTMPVGTPIPLSALMKKSTTTAPPSDEKSAPKETNASFQLDSKLLDSLIPNEKDSQLIQQNISKLSIPSNDGVNMTLNINSDNLVNRLLAIANNHQIIARVQLLFTNQQSFEQSLIEERLKIIELSQINKKNIQDECQQLQSQAPNNMAKYQIYENLKMQENQTTLQHLGVIGFFPTQNISHIKLQIKILECLFPSE</sequence>
<protein>
    <submittedName>
        <fullName evidence="2">Uncharacterized protein</fullName>
    </submittedName>
</protein>
<comment type="caution">
    <text evidence="2">The sequence shown here is derived from an EMBL/GenBank/DDBJ whole genome shotgun (WGS) entry which is preliminary data.</text>
</comment>
<feature type="compositionally biased region" description="Low complexity" evidence="1">
    <location>
        <begin position="524"/>
        <end position="549"/>
    </location>
</feature>
<dbReference type="STRING" id="670386.D3B3P1"/>
<accession>D3B3P1</accession>
<organism evidence="2 3">
    <name type="scientific">Heterostelium pallidum (strain ATCC 26659 / Pp 5 / PN500)</name>
    <name type="common">Cellular slime mold</name>
    <name type="synonym">Polysphondylium pallidum</name>
    <dbReference type="NCBI Taxonomy" id="670386"/>
    <lineage>
        <taxon>Eukaryota</taxon>
        <taxon>Amoebozoa</taxon>
        <taxon>Evosea</taxon>
        <taxon>Eumycetozoa</taxon>
        <taxon>Dictyostelia</taxon>
        <taxon>Acytosteliales</taxon>
        <taxon>Acytosteliaceae</taxon>
        <taxon>Heterostelium</taxon>
    </lineage>
</organism>
<keyword evidence="3" id="KW-1185">Reference proteome</keyword>
<feature type="compositionally biased region" description="Polar residues" evidence="1">
    <location>
        <begin position="58"/>
        <end position="70"/>
    </location>
</feature>
<feature type="compositionally biased region" description="Acidic residues" evidence="1">
    <location>
        <begin position="272"/>
        <end position="281"/>
    </location>
</feature>
<gene>
    <name evidence="2" type="ORF">PPL_03009</name>
</gene>
<feature type="compositionally biased region" description="Basic and acidic residues" evidence="1">
    <location>
        <begin position="173"/>
        <end position="195"/>
    </location>
</feature>
<feature type="compositionally biased region" description="Basic and acidic residues" evidence="1">
    <location>
        <begin position="482"/>
        <end position="502"/>
    </location>
</feature>
<dbReference type="AlphaFoldDB" id="D3B3P1"/>
<dbReference type="InParanoid" id="D3B3P1"/>
<feature type="region of interest" description="Disordered" evidence="1">
    <location>
        <begin position="667"/>
        <end position="686"/>
    </location>
</feature>
<feature type="compositionally biased region" description="Basic residues" evidence="1">
    <location>
        <begin position="454"/>
        <end position="464"/>
    </location>
</feature>